<evidence type="ECO:0000313" key="1">
    <source>
        <dbReference type="EMBL" id="TDU97837.1"/>
    </source>
</evidence>
<sequence length="431" mass="49411">MTNFLNKFVNNWEWYTTKSWLVIIPIALFCLTVLFCWITGLKRGVWGGLMFSLFAWGGFALSIFIAPLISAKITQRVANLIDFKKYVNENDAKEILAGLINGLIILLLTLAVVLVGEIFYLIFRKKITKPIRKIKAYNETIGENGTKKSTAKLRFGGMMLATAGAVPMAVLMANPAGIVMKNNKLMNVNDLILRKISFNKAVGMQQYVPGLISLSTIGVDYIKHKDDKSNSLIGNMEKYFQQFYEQKNFRIKDVPKVDFDIWDGNITIDAAIAFYFSLKKVDDDSFKDEKYEEEIIDKFFNGDINKILDGFFANDECYKMLDLIIKKITTDIDGKMPEKDKYIKNIQQMLNKNPGIKFSSDTTNIKVFSKKWQRIEIKEKYYDRVKKAILKIAGLDEVEYTEDPTKLQTNAKSLVRFVVERQLNALLVKIK</sequence>
<dbReference type="AlphaFoldDB" id="A0A063YDA3"/>
<accession>A0A063YDA3</accession>
<dbReference type="EMBL" id="SOCH01000003">
    <property type="protein sequence ID" value="TDU97837.1"/>
    <property type="molecule type" value="Genomic_DNA"/>
</dbReference>
<evidence type="ECO:0000313" key="2">
    <source>
        <dbReference type="Proteomes" id="UP000294882"/>
    </source>
</evidence>
<protein>
    <submittedName>
        <fullName evidence="1">Uncharacterized protein</fullName>
    </submittedName>
</protein>
<reference evidence="1 2" key="1">
    <citation type="submission" date="2019-03" db="EMBL/GenBank/DDBJ databases">
        <title>Genomic Encyclopedia of Archaeal and Bacterial Type Strains, Phase II (KMG-II): from individual species to whole genera.</title>
        <authorList>
            <person name="Goeker M."/>
        </authorList>
    </citation>
    <scope>NUCLEOTIDE SEQUENCE [LARGE SCALE GENOMIC DNA]</scope>
    <source>
        <strain evidence="1 2">ATCC 25591</strain>
    </source>
</reference>
<comment type="caution">
    <text evidence="1">The sequence shown here is derived from an EMBL/GenBank/DDBJ whole genome shotgun (WGS) entry which is preliminary data.</text>
</comment>
<dbReference type="Proteomes" id="UP000294882">
    <property type="component" value="Unassembled WGS sequence"/>
</dbReference>
<organism evidence="1 2">
    <name type="scientific">Metamycoplasma hyosynoviae</name>
    <dbReference type="NCBI Taxonomy" id="29559"/>
    <lineage>
        <taxon>Bacteria</taxon>
        <taxon>Bacillati</taxon>
        <taxon>Mycoplasmatota</taxon>
        <taxon>Mycoplasmoidales</taxon>
        <taxon>Metamycoplasmataceae</taxon>
        <taxon>Metamycoplasma</taxon>
    </lineage>
</organism>
<name>A0A063YDA3_9BACT</name>
<proteinExistence type="predicted"/>
<dbReference type="RefSeq" id="WP_036443138.1">
    <property type="nucleotide sequence ID" value="NZ_JAQTIM010000003.1"/>
</dbReference>
<gene>
    <name evidence="1" type="ORF">JN03_0359</name>
</gene>